<evidence type="ECO:0000259" key="1">
    <source>
        <dbReference type="Pfam" id="PF05943"/>
    </source>
</evidence>
<keyword evidence="4" id="KW-1185">Reference proteome</keyword>
<dbReference type="STRING" id="49186.SAMN05421647_11259"/>
<protein>
    <submittedName>
        <fullName evidence="3">Type VI secretion system protein ImpD</fullName>
    </submittedName>
</protein>
<dbReference type="EMBL" id="FTMN01000012">
    <property type="protein sequence ID" value="SIQ95912.1"/>
    <property type="molecule type" value="Genomic_DNA"/>
</dbReference>
<dbReference type="Pfam" id="PF18945">
    <property type="entry name" value="VipB_2"/>
    <property type="match status" value="1"/>
</dbReference>
<dbReference type="AlphaFoldDB" id="A0A1N6X0P7"/>
<organism evidence="3 4">
    <name type="scientific">Marinobacterium stanieri</name>
    <dbReference type="NCBI Taxonomy" id="49186"/>
    <lineage>
        <taxon>Bacteria</taxon>
        <taxon>Pseudomonadati</taxon>
        <taxon>Pseudomonadota</taxon>
        <taxon>Gammaproteobacteria</taxon>
        <taxon>Oceanospirillales</taxon>
        <taxon>Oceanospirillaceae</taxon>
        <taxon>Marinobacterium</taxon>
    </lineage>
</organism>
<evidence type="ECO:0000259" key="2">
    <source>
        <dbReference type="Pfam" id="PF18945"/>
    </source>
</evidence>
<feature type="domain" description="TssC1 C-terminal" evidence="2">
    <location>
        <begin position="344"/>
        <end position="454"/>
    </location>
</feature>
<dbReference type="eggNOG" id="COG3517">
    <property type="taxonomic scope" value="Bacteria"/>
</dbReference>
<dbReference type="PANTHER" id="PTHR35565">
    <property type="entry name" value="CYTOPLASMIC PROTEIN-RELATED"/>
    <property type="match status" value="1"/>
</dbReference>
<sequence length="463" mass="52091">MDNAWLQELIDAVGHDVLRQKPTKIQILHSLNQQIAHIDQLLQRQVDEVLHHPDFQALESAWSGCRYLLEQLAFDPQVKVKLLDVSWRDLHRDLTRAIDVEESDLFAKVYSTEFGTPGGEPFGVMLCNHDVSLTPATHGVDDLRVLQGLAAVGAASFTPFIFNASPSLLDLDDFSGLHTGLDLDTTYRQARFIKWNALREQEDVRFIGLALPGVFIRKPYTFSRLRTDRFVYREQVTGERDYLKVGAIFPLGAVIARCFMHTGWLAEITGKRYFGGGVVPSLNIHTSDVDTQPVISSQVMIPDALERSLSDLGFIPLCYSAHAGPGVFYSTSSLQRPTRYDTPQAQINARYSAMLQYVLCTSRFAHFLKVLVRDKVGSFSTTDECQHFLQRWIMQYVMSTDEASEVLLAKYPLREARVQVSEPAGGQGAYQCTVHLKPHFQLESIETSIQFSAEVVTNRMTGS</sequence>
<dbReference type="InterPro" id="IPR010269">
    <property type="entry name" value="T6SS_TssC-like"/>
</dbReference>
<dbReference type="Pfam" id="PF05943">
    <property type="entry name" value="VipB"/>
    <property type="match status" value="1"/>
</dbReference>
<reference evidence="3 4" key="1">
    <citation type="submission" date="2017-01" db="EMBL/GenBank/DDBJ databases">
        <authorList>
            <person name="Mah S.A."/>
            <person name="Swanson W.J."/>
            <person name="Moy G.W."/>
            <person name="Vacquier V.D."/>
        </authorList>
    </citation>
    <scope>NUCLEOTIDE SEQUENCE [LARGE SCALE GENOMIC DNA]</scope>
    <source>
        <strain evidence="3 4">DSM 7027</strain>
    </source>
</reference>
<accession>A0A1N6X0P7</accession>
<name>A0A1N6X0P7_9GAMM</name>
<dbReference type="InterPro" id="IPR044031">
    <property type="entry name" value="TssC1_N"/>
</dbReference>
<evidence type="ECO:0000313" key="4">
    <source>
        <dbReference type="Proteomes" id="UP000186895"/>
    </source>
</evidence>
<gene>
    <name evidence="3" type="ORF">SAMN05421647_11259</name>
</gene>
<feature type="domain" description="TssC1 N-terminal" evidence="1">
    <location>
        <begin position="32"/>
        <end position="335"/>
    </location>
</feature>
<proteinExistence type="predicted"/>
<dbReference type="NCBIfam" id="TIGR03355">
    <property type="entry name" value="VI_chp_2"/>
    <property type="match status" value="1"/>
</dbReference>
<dbReference type="Proteomes" id="UP000186895">
    <property type="component" value="Unassembled WGS sequence"/>
</dbReference>
<dbReference type="PANTHER" id="PTHR35565:SF3">
    <property type="entry name" value="TYPE VI SECRETION SYSTEM SHEATH PROTEIN TSSC1"/>
    <property type="match status" value="1"/>
</dbReference>
<dbReference type="RefSeq" id="WP_076465810.1">
    <property type="nucleotide sequence ID" value="NZ_FTMN01000012.1"/>
</dbReference>
<evidence type="ECO:0000313" key="3">
    <source>
        <dbReference type="EMBL" id="SIQ95912.1"/>
    </source>
</evidence>
<dbReference type="InterPro" id="IPR044032">
    <property type="entry name" value="TssC1_C"/>
</dbReference>